<dbReference type="InterPro" id="IPR000648">
    <property type="entry name" value="Oxysterol-bd"/>
</dbReference>
<dbReference type="FunFam" id="2.40.160.120:FF:000001">
    <property type="entry name" value="Oxysterol-binding protein"/>
    <property type="match status" value="1"/>
</dbReference>
<accession>A0A2G8L6W7</accession>
<comment type="similarity">
    <text evidence="1 4">Belongs to the OSBP family.</text>
</comment>
<keyword evidence="8" id="KW-1185">Reference proteome</keyword>
<dbReference type="InterPro" id="IPR037239">
    <property type="entry name" value="OSBP_sf"/>
</dbReference>
<dbReference type="STRING" id="307972.A0A2G8L6W7"/>
<dbReference type="PROSITE" id="PS01013">
    <property type="entry name" value="OSBP"/>
    <property type="match status" value="1"/>
</dbReference>
<feature type="region of interest" description="Disordered" evidence="6">
    <location>
        <begin position="410"/>
        <end position="463"/>
    </location>
</feature>
<dbReference type="Gene3D" id="3.30.70.3490">
    <property type="match status" value="1"/>
</dbReference>
<dbReference type="GO" id="GO:0120009">
    <property type="term" value="P:intermembrane lipid transfer"/>
    <property type="evidence" value="ECO:0007669"/>
    <property type="project" value="UniProtKB-ARBA"/>
</dbReference>
<feature type="compositionally biased region" description="Basic and acidic residues" evidence="6">
    <location>
        <begin position="432"/>
        <end position="442"/>
    </location>
</feature>
<evidence type="ECO:0000313" key="7">
    <source>
        <dbReference type="EMBL" id="PIK56019.1"/>
    </source>
</evidence>
<dbReference type="AlphaFoldDB" id="A0A2G8L6W7"/>
<dbReference type="Proteomes" id="UP000230750">
    <property type="component" value="Unassembled WGS sequence"/>
</dbReference>
<feature type="non-terminal residue" evidence="7">
    <location>
        <position position="1"/>
    </location>
</feature>
<dbReference type="Gene3D" id="2.40.160.120">
    <property type="match status" value="1"/>
</dbReference>
<evidence type="ECO:0000256" key="3">
    <source>
        <dbReference type="ARBA" id="ARBA00023121"/>
    </source>
</evidence>
<dbReference type="OrthoDB" id="1854502at2759"/>
<feature type="compositionally biased region" description="Low complexity" evidence="6">
    <location>
        <begin position="42"/>
        <end position="51"/>
    </location>
</feature>
<dbReference type="PANTHER" id="PTHR10972">
    <property type="entry name" value="OXYSTEROL-BINDING PROTEIN-RELATED"/>
    <property type="match status" value="1"/>
</dbReference>
<dbReference type="GO" id="GO:0097038">
    <property type="term" value="C:perinuclear endoplasmic reticulum"/>
    <property type="evidence" value="ECO:0007669"/>
    <property type="project" value="TreeGrafter"/>
</dbReference>
<sequence>VTDGGEDVSEDEENEFYDAIDEPAFPTTVEIPGPRKHRRTPSGTSGLSLGSNEGIGVGDHEMPSSDEDMQESRVEATVVAVQSSQGADAKNQINHHAIRRSNTGHMRRDRIPEKPNISLDLWSIIKNCIGKELSRIPMPVNVNEPLSMLQRVAEDYEYSHILDSASVCADTCEELAHVAAFTISCYGNTNNRATKPFNPLLGETFECDRWDELGWRFFAEQVSHHPPAAASHCKGKDWTSWVDMTITSKFRGKYLQLFPKGTTHITFENSGSHYTYQKVMVTVHNIIVGKLWVDLSGETEIYNHTTKETCRLVFKPSTYFARDTPRKVTGVVVDASGAARYIVSGTWDRKVEIAKVLKERVDKSGKGKPVYETGPPQLVWQRTIPPAFSEKMYNMTELAFTLNELEPGISPTDSRFRPDQRLMENGHWTEANQEKLRLEEKQRAKRRKKEAEGTDSGAGPETYRPNWFERRLDPFTNTVAYYFTDEYWKCKQSKDWERCPDIFNLR</sequence>
<feature type="compositionally biased region" description="Basic and acidic residues" evidence="6">
    <location>
        <begin position="414"/>
        <end position="424"/>
    </location>
</feature>
<evidence type="ECO:0000313" key="8">
    <source>
        <dbReference type="Proteomes" id="UP000230750"/>
    </source>
</evidence>
<feature type="region of interest" description="Disordered" evidence="6">
    <location>
        <begin position="1"/>
        <end position="110"/>
    </location>
</feature>
<dbReference type="EMBL" id="MRZV01000191">
    <property type="protein sequence ID" value="PIK56019.1"/>
    <property type="molecule type" value="Genomic_DNA"/>
</dbReference>
<feature type="compositionally biased region" description="Acidic residues" evidence="6">
    <location>
        <begin position="1"/>
        <end position="21"/>
    </location>
</feature>
<evidence type="ECO:0000256" key="2">
    <source>
        <dbReference type="ARBA" id="ARBA00022553"/>
    </source>
</evidence>
<dbReference type="InterPro" id="IPR018494">
    <property type="entry name" value="Oxysterol-bd_CS"/>
</dbReference>
<evidence type="ECO:0000256" key="4">
    <source>
        <dbReference type="RuleBase" id="RU003844"/>
    </source>
</evidence>
<dbReference type="Pfam" id="PF01237">
    <property type="entry name" value="Oxysterol_BP"/>
    <property type="match status" value="1"/>
</dbReference>
<dbReference type="SUPFAM" id="SSF144000">
    <property type="entry name" value="Oxysterol-binding protein-like"/>
    <property type="match status" value="1"/>
</dbReference>
<dbReference type="GO" id="GO:0005886">
    <property type="term" value="C:plasma membrane"/>
    <property type="evidence" value="ECO:0007669"/>
    <property type="project" value="TreeGrafter"/>
</dbReference>
<keyword evidence="3" id="KW-0446">Lipid-binding</keyword>
<protein>
    <recommendedName>
        <fullName evidence="5">Oxysterol-binding protein</fullName>
    </recommendedName>
</protein>
<comment type="caution">
    <text evidence="7">The sequence shown here is derived from an EMBL/GenBank/DDBJ whole genome shotgun (WGS) entry which is preliminary data.</text>
</comment>
<gene>
    <name evidence="7" type="ORF">BSL78_07079</name>
</gene>
<keyword evidence="2" id="KW-0597">Phosphoprotein</keyword>
<reference evidence="7 8" key="1">
    <citation type="journal article" date="2017" name="PLoS Biol.">
        <title>The sea cucumber genome provides insights into morphological evolution and visceral regeneration.</title>
        <authorList>
            <person name="Zhang X."/>
            <person name="Sun L."/>
            <person name="Yuan J."/>
            <person name="Sun Y."/>
            <person name="Gao Y."/>
            <person name="Zhang L."/>
            <person name="Li S."/>
            <person name="Dai H."/>
            <person name="Hamel J.F."/>
            <person name="Liu C."/>
            <person name="Yu Y."/>
            <person name="Liu S."/>
            <person name="Lin W."/>
            <person name="Guo K."/>
            <person name="Jin S."/>
            <person name="Xu P."/>
            <person name="Storey K.B."/>
            <person name="Huan P."/>
            <person name="Zhang T."/>
            <person name="Zhou Y."/>
            <person name="Zhang J."/>
            <person name="Lin C."/>
            <person name="Li X."/>
            <person name="Xing L."/>
            <person name="Huo D."/>
            <person name="Sun M."/>
            <person name="Wang L."/>
            <person name="Mercier A."/>
            <person name="Li F."/>
            <person name="Yang H."/>
            <person name="Xiang J."/>
        </authorList>
    </citation>
    <scope>NUCLEOTIDE SEQUENCE [LARGE SCALE GENOMIC DNA]</scope>
    <source>
        <strain evidence="7">Shaxun</strain>
        <tissue evidence="7">Muscle</tissue>
    </source>
</reference>
<evidence type="ECO:0000256" key="6">
    <source>
        <dbReference type="SAM" id="MobiDB-lite"/>
    </source>
</evidence>
<proteinExistence type="inferred from homology"/>
<evidence type="ECO:0000256" key="1">
    <source>
        <dbReference type="ARBA" id="ARBA00008842"/>
    </source>
</evidence>
<evidence type="ECO:0000256" key="5">
    <source>
        <dbReference type="RuleBase" id="RU003845"/>
    </source>
</evidence>
<organism evidence="7 8">
    <name type="scientific">Stichopus japonicus</name>
    <name type="common">Sea cucumber</name>
    <dbReference type="NCBI Taxonomy" id="307972"/>
    <lineage>
        <taxon>Eukaryota</taxon>
        <taxon>Metazoa</taxon>
        <taxon>Echinodermata</taxon>
        <taxon>Eleutherozoa</taxon>
        <taxon>Echinozoa</taxon>
        <taxon>Holothuroidea</taxon>
        <taxon>Aspidochirotacea</taxon>
        <taxon>Aspidochirotida</taxon>
        <taxon>Stichopodidae</taxon>
        <taxon>Apostichopus</taxon>
    </lineage>
</organism>
<dbReference type="GO" id="GO:0032934">
    <property type="term" value="F:sterol binding"/>
    <property type="evidence" value="ECO:0007669"/>
    <property type="project" value="TreeGrafter"/>
</dbReference>
<keyword evidence="5" id="KW-0445">Lipid transport</keyword>
<name>A0A2G8L6W7_STIJA</name>
<keyword evidence="5" id="KW-0813">Transport</keyword>
<dbReference type="PANTHER" id="PTHR10972:SF205">
    <property type="entry name" value="OXYSTEROL-BINDING PROTEIN 1"/>
    <property type="match status" value="1"/>
</dbReference>
<feature type="compositionally biased region" description="Polar residues" evidence="6">
    <location>
        <begin position="80"/>
        <end position="104"/>
    </location>
</feature>
<dbReference type="GO" id="GO:0005829">
    <property type="term" value="C:cytosol"/>
    <property type="evidence" value="ECO:0007669"/>
    <property type="project" value="TreeGrafter"/>
</dbReference>